<feature type="domain" description="Aminotransferase class I/classII large" evidence="8">
    <location>
        <begin position="27"/>
        <end position="371"/>
    </location>
</feature>
<evidence type="ECO:0000256" key="2">
    <source>
        <dbReference type="ARBA" id="ARBA00007441"/>
    </source>
</evidence>
<dbReference type="SUPFAM" id="SSF53383">
    <property type="entry name" value="PLP-dependent transferases"/>
    <property type="match status" value="1"/>
</dbReference>
<keyword evidence="6" id="KW-0663">Pyridoxal phosphate</keyword>
<dbReference type="InterPro" id="IPR015421">
    <property type="entry name" value="PyrdxlP-dep_Trfase_major"/>
</dbReference>
<evidence type="ECO:0000256" key="7">
    <source>
        <dbReference type="RuleBase" id="RU000481"/>
    </source>
</evidence>
<dbReference type="Gene3D" id="3.90.1150.10">
    <property type="entry name" value="Aspartate Aminotransferase, domain 1"/>
    <property type="match status" value="1"/>
</dbReference>
<dbReference type="InterPro" id="IPR015422">
    <property type="entry name" value="PyrdxlP-dep_Trfase_small"/>
</dbReference>
<dbReference type="EC" id="2.6.1.-" evidence="7"/>
<dbReference type="PROSITE" id="PS00105">
    <property type="entry name" value="AA_TRANSFER_CLASS_1"/>
    <property type="match status" value="1"/>
</dbReference>
<dbReference type="GO" id="GO:0006520">
    <property type="term" value="P:amino acid metabolic process"/>
    <property type="evidence" value="ECO:0007669"/>
    <property type="project" value="InterPro"/>
</dbReference>
<proteinExistence type="inferred from homology"/>
<comment type="caution">
    <text evidence="9">The sequence shown here is derived from an EMBL/GenBank/DDBJ whole genome shotgun (WGS) entry which is preliminary data.</text>
</comment>
<dbReference type="Pfam" id="PF00155">
    <property type="entry name" value="Aminotran_1_2"/>
    <property type="match status" value="1"/>
</dbReference>
<dbReference type="Gene3D" id="3.40.640.10">
    <property type="entry name" value="Type I PLP-dependent aspartate aminotransferase-like (Major domain)"/>
    <property type="match status" value="1"/>
</dbReference>
<gene>
    <name evidence="9" type="ORF">B9Q03_04135</name>
</gene>
<comment type="cofactor">
    <cofactor evidence="1 7">
        <name>pyridoxal 5'-phosphate</name>
        <dbReference type="ChEBI" id="CHEBI:597326"/>
    </cofactor>
</comment>
<evidence type="ECO:0000256" key="4">
    <source>
        <dbReference type="ARBA" id="ARBA00022576"/>
    </source>
</evidence>
<reference evidence="9 10" key="1">
    <citation type="submission" date="2017-04" db="EMBL/GenBank/DDBJ databases">
        <title>Novel microbial lineages endemic to geothermal iron-oxide mats fill important gaps in the evolutionary history of Archaea.</title>
        <authorList>
            <person name="Jay Z.J."/>
            <person name="Beam J.P."/>
            <person name="Dlakic M."/>
            <person name="Rusch D.B."/>
            <person name="Kozubal M.A."/>
            <person name="Inskeep W.P."/>
        </authorList>
    </citation>
    <scope>NUCLEOTIDE SEQUENCE [LARGE SCALE GENOMIC DNA]</scope>
    <source>
        <strain evidence="9">OSP_D</strain>
    </source>
</reference>
<dbReference type="InterPro" id="IPR004838">
    <property type="entry name" value="NHTrfase_class1_PyrdxlP-BS"/>
</dbReference>
<comment type="similarity">
    <text evidence="2 7">Belongs to the class-I pyridoxal-phosphate-dependent aminotransferase family.</text>
</comment>
<organism evidence="9 10">
    <name type="scientific">Candidatus Marsarchaeota G2 archaeon OSP_D</name>
    <dbReference type="NCBI Taxonomy" id="1978157"/>
    <lineage>
        <taxon>Archaea</taxon>
        <taxon>Candidatus Marsarchaeota</taxon>
        <taxon>Candidatus Marsarchaeota group 2</taxon>
    </lineage>
</organism>
<dbReference type="GO" id="GO:0030170">
    <property type="term" value="F:pyridoxal phosphate binding"/>
    <property type="evidence" value="ECO:0007669"/>
    <property type="project" value="InterPro"/>
</dbReference>
<evidence type="ECO:0000256" key="3">
    <source>
        <dbReference type="ARBA" id="ARBA00011738"/>
    </source>
</evidence>
<dbReference type="EMBL" id="NEXE01000025">
    <property type="protein sequence ID" value="PSN91461.1"/>
    <property type="molecule type" value="Genomic_DNA"/>
</dbReference>
<keyword evidence="5 7" id="KW-0808">Transferase</keyword>
<dbReference type="InterPro" id="IPR004839">
    <property type="entry name" value="Aminotransferase_I/II_large"/>
</dbReference>
<protein>
    <recommendedName>
        <fullName evidence="7">Aminotransferase</fullName>
        <ecNumber evidence="7">2.6.1.-</ecNumber>
    </recommendedName>
</protein>
<comment type="subunit">
    <text evidence="3">Homodimer.</text>
</comment>
<name>A0A2R6AYI2_9ARCH</name>
<dbReference type="PANTHER" id="PTHR46383:SF1">
    <property type="entry name" value="ASPARTATE AMINOTRANSFERASE"/>
    <property type="match status" value="1"/>
</dbReference>
<evidence type="ECO:0000256" key="5">
    <source>
        <dbReference type="ARBA" id="ARBA00022679"/>
    </source>
</evidence>
<dbReference type="InterPro" id="IPR050596">
    <property type="entry name" value="AspAT/PAT-like"/>
</dbReference>
<dbReference type="PANTHER" id="PTHR46383">
    <property type="entry name" value="ASPARTATE AMINOTRANSFERASE"/>
    <property type="match status" value="1"/>
</dbReference>
<evidence type="ECO:0000259" key="8">
    <source>
        <dbReference type="Pfam" id="PF00155"/>
    </source>
</evidence>
<dbReference type="CDD" id="cd00609">
    <property type="entry name" value="AAT_like"/>
    <property type="match status" value="1"/>
</dbReference>
<evidence type="ECO:0000256" key="6">
    <source>
        <dbReference type="ARBA" id="ARBA00022898"/>
    </source>
</evidence>
<dbReference type="InterPro" id="IPR015424">
    <property type="entry name" value="PyrdxlP-dep_Trfase"/>
</dbReference>
<keyword evidence="4 7" id="KW-0032">Aminotransferase</keyword>
<dbReference type="AlphaFoldDB" id="A0A2R6AYI2"/>
<evidence type="ECO:0000313" key="9">
    <source>
        <dbReference type="EMBL" id="PSN91461.1"/>
    </source>
</evidence>
<dbReference type="Proteomes" id="UP000240322">
    <property type="component" value="Unassembled WGS sequence"/>
</dbReference>
<evidence type="ECO:0000256" key="1">
    <source>
        <dbReference type="ARBA" id="ARBA00001933"/>
    </source>
</evidence>
<accession>A0A2R6AYI2</accession>
<sequence>MFLDRVEASPSLELVNLVLNMQARGEKVYSLAIGEPSFDTPREIVDAAYKAMVSGDVHYTSSYGTMEFRDAASRKVKAKNGIKGGVDNVVFITTKLAVYAALMAASQEPYEALIPDPGYFYSEPVVLSNGTPVYYRLNEDFSLNLDEIRRKMSDRTRVIIINSPSNPTGKVYSKSELAELYELCRERGVYIISDEAYEDIVYSRPNFSVGSLEDEPDLVVTLFSLSKSYSMTGWRAGYLVGSKRIVYLVNKLLENTMTCFPPFIQHAAAYALNHGDKFIEEFRREFAERRRIVYECLKDADRVHLNEAEGAFYVFPRLSIQKSSTQFARDLLQKHNVALLPGVSFGPSGEGHVRISYAGSVEVLEEALNRFKTFLRDYQ</sequence>
<evidence type="ECO:0000313" key="10">
    <source>
        <dbReference type="Proteomes" id="UP000240322"/>
    </source>
</evidence>
<dbReference type="GO" id="GO:0008483">
    <property type="term" value="F:transaminase activity"/>
    <property type="evidence" value="ECO:0007669"/>
    <property type="project" value="UniProtKB-KW"/>
</dbReference>